<gene>
    <name evidence="1" type="ORF">F511_40363</name>
</gene>
<proteinExistence type="predicted"/>
<keyword evidence="2" id="KW-1185">Reference proteome</keyword>
<protein>
    <submittedName>
        <fullName evidence="1">Uncharacterized protein</fullName>
    </submittedName>
</protein>
<dbReference type="EMBL" id="KQ999083">
    <property type="protein sequence ID" value="KZV42381.1"/>
    <property type="molecule type" value="Genomic_DNA"/>
</dbReference>
<evidence type="ECO:0000313" key="1">
    <source>
        <dbReference type="EMBL" id="KZV42381.1"/>
    </source>
</evidence>
<dbReference type="Proteomes" id="UP000250235">
    <property type="component" value="Unassembled WGS sequence"/>
</dbReference>
<reference evidence="1 2" key="1">
    <citation type="journal article" date="2015" name="Proc. Natl. Acad. Sci. U.S.A.">
        <title>The resurrection genome of Boea hygrometrica: A blueprint for survival of dehydration.</title>
        <authorList>
            <person name="Xiao L."/>
            <person name="Yang G."/>
            <person name="Zhang L."/>
            <person name="Yang X."/>
            <person name="Zhao S."/>
            <person name="Ji Z."/>
            <person name="Zhou Q."/>
            <person name="Hu M."/>
            <person name="Wang Y."/>
            <person name="Chen M."/>
            <person name="Xu Y."/>
            <person name="Jin H."/>
            <person name="Xiao X."/>
            <person name="Hu G."/>
            <person name="Bao F."/>
            <person name="Hu Y."/>
            <person name="Wan P."/>
            <person name="Li L."/>
            <person name="Deng X."/>
            <person name="Kuang T."/>
            <person name="Xiang C."/>
            <person name="Zhu J.K."/>
            <person name="Oliver M.J."/>
            <person name="He Y."/>
        </authorList>
    </citation>
    <scope>NUCLEOTIDE SEQUENCE [LARGE SCALE GENOMIC DNA]</scope>
    <source>
        <strain evidence="2">cv. XS01</strain>
    </source>
</reference>
<sequence>MMTKPKCSIWHEAQYEGATDIWAAGHPSVVTVCYLRHKSFKTKHVRPRALNRAEAIKKREDLPPPTFQEPEFPVNLVEARRLDASKSNAIIGVVTVGFERLIPSSDRLMDPEYHGPMIFTG</sequence>
<accession>A0A2Z7C8P8</accession>
<dbReference type="AlphaFoldDB" id="A0A2Z7C8P8"/>
<name>A0A2Z7C8P8_9LAMI</name>
<organism evidence="1 2">
    <name type="scientific">Dorcoceras hygrometricum</name>
    <dbReference type="NCBI Taxonomy" id="472368"/>
    <lineage>
        <taxon>Eukaryota</taxon>
        <taxon>Viridiplantae</taxon>
        <taxon>Streptophyta</taxon>
        <taxon>Embryophyta</taxon>
        <taxon>Tracheophyta</taxon>
        <taxon>Spermatophyta</taxon>
        <taxon>Magnoliopsida</taxon>
        <taxon>eudicotyledons</taxon>
        <taxon>Gunneridae</taxon>
        <taxon>Pentapetalae</taxon>
        <taxon>asterids</taxon>
        <taxon>lamiids</taxon>
        <taxon>Lamiales</taxon>
        <taxon>Gesneriaceae</taxon>
        <taxon>Didymocarpoideae</taxon>
        <taxon>Trichosporeae</taxon>
        <taxon>Loxocarpinae</taxon>
        <taxon>Dorcoceras</taxon>
    </lineage>
</organism>
<evidence type="ECO:0000313" key="2">
    <source>
        <dbReference type="Proteomes" id="UP000250235"/>
    </source>
</evidence>